<evidence type="ECO:0000313" key="5">
    <source>
        <dbReference type="Proteomes" id="UP000194260"/>
    </source>
</evidence>
<dbReference type="InterPro" id="IPR036162">
    <property type="entry name" value="Resolvase-like_N_sf"/>
</dbReference>
<dbReference type="SUPFAM" id="SSF53041">
    <property type="entry name" value="Resolvase-like"/>
    <property type="match status" value="1"/>
</dbReference>
<feature type="domain" description="Resolvase/invertase-type recombinase catalytic" evidence="3">
    <location>
        <begin position="1"/>
        <end position="139"/>
    </location>
</feature>
<accession>A0A1X9SZ35</accession>
<dbReference type="RefSeq" id="WP_086298650.1">
    <property type="nucleotide sequence ID" value="NZ_CP018790.1"/>
</dbReference>
<dbReference type="Gene3D" id="3.40.50.1390">
    <property type="entry name" value="Resolvase, N-terminal catalytic domain"/>
    <property type="match status" value="1"/>
</dbReference>
<protein>
    <submittedName>
        <fullName evidence="4">Resolvase</fullName>
    </submittedName>
</protein>
<proteinExistence type="predicted"/>
<dbReference type="KEGG" id="camy:CSUIS_a0004"/>
<evidence type="ECO:0000256" key="1">
    <source>
        <dbReference type="ARBA" id="ARBA00023125"/>
    </source>
</evidence>
<name>A0A1X9SZ35_9BACT</name>
<dbReference type="AlphaFoldDB" id="A0A1X9SZ35"/>
<dbReference type="GO" id="GO:0003677">
    <property type="term" value="F:DNA binding"/>
    <property type="evidence" value="ECO:0007669"/>
    <property type="project" value="UniProtKB-KW"/>
</dbReference>
<sequence length="221" mass="26046">MNIAYLRISTNEQRQENSYLVQLKAIEKQYTVDKVIKEAVSGGADFSKRTELLTAINKLNQDDNFIVYRMDRLSRDILRTGWIKHEIERKKANLISLDYKSDDLNDRLKMNLLSVFAEYEKEVIRFRINQALALKRQRGEALGGKYPPFGFKFDYNEQGKKILKEIPQEQIIIKKIIKMKNKPITLIKHSINSTSERKLSYKLIQQILKRYTKKATFDKLL</sequence>
<keyword evidence="4" id="KW-0614">Plasmid</keyword>
<evidence type="ECO:0000259" key="3">
    <source>
        <dbReference type="PROSITE" id="PS51736"/>
    </source>
</evidence>
<dbReference type="Pfam" id="PF00239">
    <property type="entry name" value="Resolvase"/>
    <property type="match status" value="1"/>
</dbReference>
<geneLocation type="plasmid" evidence="5">
    <name>psuis6137</name>
</geneLocation>
<reference evidence="5" key="1">
    <citation type="journal article" date="2017" name="Genome Biol. Evol.">
        <title>Comparative Genomic Analysis Identifies a Campylobacter Clade Deficient in Selenium Metabolism.</title>
        <authorList>
            <person name="Miller W.G."/>
            <person name="Yee E."/>
            <person name="Lopes B.S."/>
            <person name="Chapman M.H."/>
            <person name="Huynh S."/>
            <person name="Bono J.L."/>
            <person name="Parker C.T."/>
            <person name="Strachan N.J.C."/>
            <person name="Forbes K.J."/>
        </authorList>
    </citation>
    <scope>NUCLEOTIDE SEQUENCE [LARGE SCALE GENOMIC DNA]</scope>
    <source>
        <strain evidence="5">RM6137</strain>
        <plasmid evidence="5">psuis6137</plasmid>
    </source>
</reference>
<dbReference type="PANTHER" id="PTHR30461">
    <property type="entry name" value="DNA-INVERTASE FROM LAMBDOID PROPHAGE"/>
    <property type="match status" value="1"/>
</dbReference>
<organism evidence="4 5">
    <name type="scientific">Campylobacter porcelli</name>
    <dbReference type="NCBI Taxonomy" id="1660073"/>
    <lineage>
        <taxon>Bacteria</taxon>
        <taxon>Pseudomonadati</taxon>
        <taxon>Campylobacterota</taxon>
        <taxon>Epsilonproteobacteria</taxon>
        <taxon>Campylobacterales</taxon>
        <taxon>Campylobacteraceae</taxon>
        <taxon>Campylobacter</taxon>
    </lineage>
</organism>
<dbReference type="InterPro" id="IPR006119">
    <property type="entry name" value="Resolv_N"/>
</dbReference>
<dbReference type="Proteomes" id="UP000194260">
    <property type="component" value="Plasmid pSUIS6137"/>
</dbReference>
<gene>
    <name evidence="4" type="ORF">CSUIS_a0004</name>
</gene>
<dbReference type="PANTHER" id="PTHR30461:SF2">
    <property type="entry name" value="SERINE RECOMBINASE PINE-RELATED"/>
    <property type="match status" value="1"/>
</dbReference>
<dbReference type="EMBL" id="CP018790">
    <property type="protein sequence ID" value="ARR01446.1"/>
    <property type="molecule type" value="Genomic_DNA"/>
</dbReference>
<evidence type="ECO:0000256" key="2">
    <source>
        <dbReference type="ARBA" id="ARBA00023172"/>
    </source>
</evidence>
<dbReference type="CDD" id="cd03768">
    <property type="entry name" value="SR_ResInv"/>
    <property type="match status" value="1"/>
</dbReference>
<dbReference type="InterPro" id="IPR050639">
    <property type="entry name" value="SSR_resolvase"/>
</dbReference>
<keyword evidence="1" id="KW-0238">DNA-binding</keyword>
<dbReference type="SMART" id="SM00857">
    <property type="entry name" value="Resolvase"/>
    <property type="match status" value="1"/>
</dbReference>
<dbReference type="PROSITE" id="PS51736">
    <property type="entry name" value="RECOMBINASES_3"/>
    <property type="match status" value="1"/>
</dbReference>
<keyword evidence="2" id="KW-0233">DNA recombination</keyword>
<evidence type="ECO:0000313" key="4">
    <source>
        <dbReference type="EMBL" id="ARR01446.1"/>
    </source>
</evidence>
<dbReference type="GO" id="GO:0000150">
    <property type="term" value="F:DNA strand exchange activity"/>
    <property type="evidence" value="ECO:0007669"/>
    <property type="project" value="InterPro"/>
</dbReference>